<dbReference type="InterPro" id="IPR036875">
    <property type="entry name" value="Znf_CCHC_sf"/>
</dbReference>
<accession>A0A6C0CQE6</accession>
<sequence>MSQQEILHTMMTQLDEASDKIPEGLYLQFCDHLQNLHNKTGSFSRIGRGRHQTRVGTFEEAPQIPPNEHGYVDVQDYQEAIDRMYGIRNGAHRRSSGPRRCGRCRQVGHDKRNCPYVVKDILDEAQRLNRHVVSTVL</sequence>
<protein>
    <recommendedName>
        <fullName evidence="1">CCHC-type domain-containing protein</fullName>
    </recommendedName>
</protein>
<dbReference type="GO" id="GO:0008270">
    <property type="term" value="F:zinc ion binding"/>
    <property type="evidence" value="ECO:0007669"/>
    <property type="project" value="InterPro"/>
</dbReference>
<evidence type="ECO:0000313" key="2">
    <source>
        <dbReference type="EMBL" id="QHT05685.1"/>
    </source>
</evidence>
<reference evidence="2" key="1">
    <citation type="journal article" date="2020" name="Nature">
        <title>Giant virus diversity and host interactions through global metagenomics.</title>
        <authorList>
            <person name="Schulz F."/>
            <person name="Roux S."/>
            <person name="Paez-Espino D."/>
            <person name="Jungbluth S."/>
            <person name="Walsh D.A."/>
            <person name="Denef V.J."/>
            <person name="McMahon K.D."/>
            <person name="Konstantinidis K.T."/>
            <person name="Eloe-Fadrosh E.A."/>
            <person name="Kyrpides N.C."/>
            <person name="Woyke T."/>
        </authorList>
    </citation>
    <scope>NUCLEOTIDE SEQUENCE</scope>
    <source>
        <strain evidence="2">GVMAG-M-3300021389-45</strain>
    </source>
</reference>
<dbReference type="PROSITE" id="PS50158">
    <property type="entry name" value="ZF_CCHC"/>
    <property type="match status" value="1"/>
</dbReference>
<evidence type="ECO:0000259" key="1">
    <source>
        <dbReference type="PROSITE" id="PS50158"/>
    </source>
</evidence>
<dbReference type="GO" id="GO:0003676">
    <property type="term" value="F:nucleic acid binding"/>
    <property type="evidence" value="ECO:0007669"/>
    <property type="project" value="InterPro"/>
</dbReference>
<proteinExistence type="predicted"/>
<name>A0A6C0CQE6_9ZZZZ</name>
<feature type="domain" description="CCHC-type" evidence="1">
    <location>
        <begin position="99"/>
        <end position="115"/>
    </location>
</feature>
<organism evidence="2">
    <name type="scientific">viral metagenome</name>
    <dbReference type="NCBI Taxonomy" id="1070528"/>
    <lineage>
        <taxon>unclassified sequences</taxon>
        <taxon>metagenomes</taxon>
        <taxon>organismal metagenomes</taxon>
    </lineage>
</organism>
<dbReference type="AlphaFoldDB" id="A0A6C0CQE6"/>
<dbReference type="EMBL" id="MN739457">
    <property type="protein sequence ID" value="QHT05685.1"/>
    <property type="molecule type" value="Genomic_DNA"/>
</dbReference>
<dbReference type="SUPFAM" id="SSF57756">
    <property type="entry name" value="Retrovirus zinc finger-like domains"/>
    <property type="match status" value="1"/>
</dbReference>
<dbReference type="InterPro" id="IPR001878">
    <property type="entry name" value="Znf_CCHC"/>
</dbReference>